<dbReference type="Pfam" id="PF01758">
    <property type="entry name" value="SBF"/>
    <property type="match status" value="1"/>
</dbReference>
<evidence type="ECO:0000256" key="2">
    <source>
        <dbReference type="ARBA" id="ARBA00022692"/>
    </source>
</evidence>
<reference evidence="6" key="1">
    <citation type="submission" date="2020-11" db="EMBL/GenBank/DDBJ databases">
        <title>Isolation and identification of active actinomycetes.</title>
        <authorList>
            <person name="Yu B."/>
        </authorList>
    </citation>
    <scope>NUCLEOTIDE SEQUENCE</scope>
    <source>
        <strain evidence="6">NEAU-YB345</strain>
    </source>
</reference>
<evidence type="ECO:0000256" key="1">
    <source>
        <dbReference type="ARBA" id="ARBA00004141"/>
    </source>
</evidence>
<dbReference type="PANTHER" id="PTHR10361">
    <property type="entry name" value="SODIUM-BILE ACID COTRANSPORTER"/>
    <property type="match status" value="1"/>
</dbReference>
<protein>
    <submittedName>
        <fullName evidence="6">Na+-dependent transporter</fullName>
    </submittedName>
</protein>
<comment type="subcellular location">
    <subcellularLocation>
        <location evidence="1">Membrane</location>
        <topology evidence="1">Multi-pass membrane protein</topology>
    </subcellularLocation>
</comment>
<keyword evidence="4 5" id="KW-0472">Membrane</keyword>
<evidence type="ECO:0000313" key="6">
    <source>
        <dbReference type="EMBL" id="MBF9068463.1"/>
    </source>
</evidence>
<dbReference type="InterPro" id="IPR004710">
    <property type="entry name" value="Bilac:Na_transpt"/>
</dbReference>
<evidence type="ECO:0000256" key="3">
    <source>
        <dbReference type="ARBA" id="ARBA00022989"/>
    </source>
</evidence>
<dbReference type="GO" id="GO:0016020">
    <property type="term" value="C:membrane"/>
    <property type="evidence" value="ECO:0007669"/>
    <property type="project" value="UniProtKB-SubCell"/>
</dbReference>
<feature type="transmembrane region" description="Helical" evidence="5">
    <location>
        <begin position="254"/>
        <end position="277"/>
    </location>
</feature>
<dbReference type="InterPro" id="IPR038770">
    <property type="entry name" value="Na+/solute_symporter_sf"/>
</dbReference>
<feature type="transmembrane region" description="Helical" evidence="5">
    <location>
        <begin position="51"/>
        <end position="69"/>
    </location>
</feature>
<feature type="transmembrane region" description="Helical" evidence="5">
    <location>
        <begin position="147"/>
        <end position="171"/>
    </location>
</feature>
<proteinExistence type="predicted"/>
<keyword evidence="7" id="KW-1185">Reference proteome</keyword>
<organism evidence="6 7">
    <name type="scientific">Streptacidiphilus fuscans</name>
    <dbReference type="NCBI Taxonomy" id="2789292"/>
    <lineage>
        <taxon>Bacteria</taxon>
        <taxon>Bacillati</taxon>
        <taxon>Actinomycetota</taxon>
        <taxon>Actinomycetes</taxon>
        <taxon>Kitasatosporales</taxon>
        <taxon>Streptomycetaceae</taxon>
        <taxon>Streptacidiphilus</taxon>
    </lineage>
</organism>
<dbReference type="Proteomes" id="UP000657385">
    <property type="component" value="Unassembled WGS sequence"/>
</dbReference>
<comment type="caution">
    <text evidence="6">The sequence shown here is derived from an EMBL/GenBank/DDBJ whole genome shotgun (WGS) entry which is preliminary data.</text>
</comment>
<gene>
    <name evidence="6" type="ORF">I2501_10510</name>
</gene>
<keyword evidence="2 5" id="KW-0812">Transmembrane</keyword>
<dbReference type="RefSeq" id="WP_196193590.1">
    <property type="nucleotide sequence ID" value="NZ_JADPRT010000003.1"/>
</dbReference>
<dbReference type="Gene3D" id="1.20.1530.20">
    <property type="match status" value="1"/>
</dbReference>
<name>A0A931FCG7_9ACTN</name>
<sequence>MRPLSTFLAAVQRRLLWIMLLAYVLAAVWPGPGIALRGVSLGHVGEADFPLQAGLLALMVFNAGLTARAETLPSLLRRPRALLVGIASNALLPTLLLGVGALAADGWHNPREAQSLLVGLALVGAMPVAAGATVFAQGSEGNATLTLGLVVGSTLLSPLTIPLGLHLGGFLASGPYASDLHRVAEHACSAFAVLAVVLPCAAGLLTGRLLLSGAARERWLPAVKAVNLLVVVTLSYTNACGALRQVIERPDPDFLLLVVLAAAAMCAGSFLVGWVLAVRLGVPRADAIALTYASGMNNSSASAVVAATRMPGNPAVLLPILAYSLLQKVLAGSVGTLVRNARIDDEGSAAGPTAPTAPREALGFRRL</sequence>
<dbReference type="InterPro" id="IPR002657">
    <property type="entry name" value="BilAc:Na_symport/Acr3"/>
</dbReference>
<keyword evidence="3 5" id="KW-1133">Transmembrane helix</keyword>
<accession>A0A931FCG7</accession>
<feature type="transmembrane region" description="Helical" evidence="5">
    <location>
        <begin position="191"/>
        <end position="211"/>
    </location>
</feature>
<feature type="transmembrane region" description="Helical" evidence="5">
    <location>
        <begin position="116"/>
        <end position="135"/>
    </location>
</feature>
<dbReference type="PANTHER" id="PTHR10361:SF28">
    <property type="entry name" value="P3 PROTEIN-RELATED"/>
    <property type="match status" value="1"/>
</dbReference>
<dbReference type="EMBL" id="JADPRT010000003">
    <property type="protein sequence ID" value="MBF9068463.1"/>
    <property type="molecule type" value="Genomic_DNA"/>
</dbReference>
<feature type="transmembrane region" description="Helical" evidence="5">
    <location>
        <begin position="81"/>
        <end position="104"/>
    </location>
</feature>
<evidence type="ECO:0000256" key="4">
    <source>
        <dbReference type="ARBA" id="ARBA00023136"/>
    </source>
</evidence>
<dbReference type="AlphaFoldDB" id="A0A931FCG7"/>
<evidence type="ECO:0000256" key="5">
    <source>
        <dbReference type="SAM" id="Phobius"/>
    </source>
</evidence>
<evidence type="ECO:0000313" key="7">
    <source>
        <dbReference type="Proteomes" id="UP000657385"/>
    </source>
</evidence>